<keyword evidence="1" id="KW-0472">Membrane</keyword>
<comment type="caution">
    <text evidence="2">The sequence shown here is derived from an EMBL/GenBank/DDBJ whole genome shotgun (WGS) entry which is preliminary data.</text>
</comment>
<dbReference type="RefSeq" id="WP_187564385.1">
    <property type="nucleotide sequence ID" value="NZ_JACGWS010000019.1"/>
</dbReference>
<organism evidence="2 3">
    <name type="scientific">Kordia aestuariivivens</name>
    <dbReference type="NCBI Taxonomy" id="2759037"/>
    <lineage>
        <taxon>Bacteria</taxon>
        <taxon>Pseudomonadati</taxon>
        <taxon>Bacteroidota</taxon>
        <taxon>Flavobacteriia</taxon>
        <taxon>Flavobacteriales</taxon>
        <taxon>Flavobacteriaceae</taxon>
        <taxon>Kordia</taxon>
    </lineage>
</organism>
<feature type="transmembrane region" description="Helical" evidence="1">
    <location>
        <begin position="7"/>
        <end position="25"/>
    </location>
</feature>
<feature type="transmembrane region" description="Helical" evidence="1">
    <location>
        <begin position="107"/>
        <end position="130"/>
    </location>
</feature>
<dbReference type="EMBL" id="JACGWS010000019">
    <property type="protein sequence ID" value="MBC8757343.1"/>
    <property type="molecule type" value="Genomic_DNA"/>
</dbReference>
<sequence length="247" mass="28777">MIQFKILWKWVVIFSLGFVVCTIVGTQTHELGHAAVAQSLGYETELYYGSMTYYHKGYFEDADVKKLDAFYDRNGSFKNFTEADKKHADQLQAIIDEKFPYNETHSFLVTLGGPLQTILTSFLGLFILTYRKSKKRREFKRYDWIAIFLSLFVLREVFNTFMATVSYFINGTNNFHGDEFRISSYLDVHQWSIPILTGVFGTIIAVYVIFKIIPLKYRFTFIISGFLGSISGFILWFNYLGPWLFSQ</sequence>
<name>A0ABR7QG06_9FLAO</name>
<feature type="transmembrane region" description="Helical" evidence="1">
    <location>
        <begin position="142"/>
        <end position="169"/>
    </location>
</feature>
<evidence type="ECO:0000256" key="1">
    <source>
        <dbReference type="SAM" id="Phobius"/>
    </source>
</evidence>
<keyword evidence="1" id="KW-1133">Transmembrane helix</keyword>
<gene>
    <name evidence="2" type="ORF">H2O64_21925</name>
</gene>
<proteinExistence type="predicted"/>
<protein>
    <submittedName>
        <fullName evidence="2">Uncharacterized protein</fullName>
    </submittedName>
</protein>
<keyword evidence="1" id="KW-0812">Transmembrane</keyword>
<reference evidence="2 3" key="1">
    <citation type="submission" date="2020-07" db="EMBL/GenBank/DDBJ databases">
        <title>Description of Kordia aestuariivivens sp. nov., isolated from a tidal flat.</title>
        <authorList>
            <person name="Park S."/>
            <person name="Yoon J.-H."/>
        </authorList>
    </citation>
    <scope>NUCLEOTIDE SEQUENCE [LARGE SCALE GENOMIC DNA]</scope>
    <source>
        <strain evidence="2 3">YSTF-M3</strain>
    </source>
</reference>
<evidence type="ECO:0000313" key="3">
    <source>
        <dbReference type="Proteomes" id="UP000619238"/>
    </source>
</evidence>
<evidence type="ECO:0000313" key="2">
    <source>
        <dbReference type="EMBL" id="MBC8757343.1"/>
    </source>
</evidence>
<feature type="transmembrane region" description="Helical" evidence="1">
    <location>
        <begin position="217"/>
        <end position="237"/>
    </location>
</feature>
<keyword evidence="3" id="KW-1185">Reference proteome</keyword>
<accession>A0ABR7QG06</accession>
<feature type="transmembrane region" description="Helical" evidence="1">
    <location>
        <begin position="189"/>
        <end position="210"/>
    </location>
</feature>
<dbReference type="Proteomes" id="UP000619238">
    <property type="component" value="Unassembled WGS sequence"/>
</dbReference>